<dbReference type="Gene3D" id="3.40.50.720">
    <property type="entry name" value="NAD(P)-binding Rossmann-like Domain"/>
    <property type="match status" value="1"/>
</dbReference>
<dbReference type="PRINTS" id="PR00081">
    <property type="entry name" value="GDHRDH"/>
</dbReference>
<evidence type="ECO:0000313" key="3">
    <source>
        <dbReference type="EMBL" id="VVQ13450.1"/>
    </source>
</evidence>
<dbReference type="CDD" id="cd05233">
    <property type="entry name" value="SDR_c"/>
    <property type="match status" value="1"/>
</dbReference>
<dbReference type="SUPFAM" id="SSF51735">
    <property type="entry name" value="NAD(P)-binding Rossmann-fold domains"/>
    <property type="match status" value="1"/>
</dbReference>
<accession>A0A5E7USB3</accession>
<protein>
    <recommendedName>
        <fullName evidence="5">Short-chain dehydrogenase</fullName>
    </recommendedName>
</protein>
<evidence type="ECO:0000313" key="4">
    <source>
        <dbReference type="Proteomes" id="UP000381378"/>
    </source>
</evidence>
<dbReference type="PANTHER" id="PTHR42760">
    <property type="entry name" value="SHORT-CHAIN DEHYDROGENASES/REDUCTASES FAMILY MEMBER"/>
    <property type="match status" value="1"/>
</dbReference>
<comment type="similarity">
    <text evidence="1 2">Belongs to the short-chain dehydrogenases/reductases (SDR) family.</text>
</comment>
<dbReference type="Pfam" id="PF00106">
    <property type="entry name" value="adh_short"/>
    <property type="match status" value="1"/>
</dbReference>
<organism evidence="3 4">
    <name type="scientific">Pseudomonas fluorescens</name>
    <dbReference type="NCBI Taxonomy" id="294"/>
    <lineage>
        <taxon>Bacteria</taxon>
        <taxon>Pseudomonadati</taxon>
        <taxon>Pseudomonadota</taxon>
        <taxon>Gammaproteobacteria</taxon>
        <taxon>Pseudomonadales</taxon>
        <taxon>Pseudomonadaceae</taxon>
        <taxon>Pseudomonas</taxon>
    </lineage>
</organism>
<dbReference type="EMBL" id="CABVJF010000015">
    <property type="protein sequence ID" value="VVQ13450.1"/>
    <property type="molecule type" value="Genomic_DNA"/>
</dbReference>
<proteinExistence type="inferred from homology"/>
<dbReference type="RefSeq" id="WP_128871648.1">
    <property type="nucleotide sequence ID" value="NZ_CABVJF010000015.1"/>
</dbReference>
<gene>
    <name evidence="3" type="ORF">PS928_04010</name>
</gene>
<evidence type="ECO:0000256" key="1">
    <source>
        <dbReference type="ARBA" id="ARBA00006484"/>
    </source>
</evidence>
<dbReference type="InterPro" id="IPR036291">
    <property type="entry name" value="NAD(P)-bd_dom_sf"/>
</dbReference>
<reference evidence="3 4" key="1">
    <citation type="submission" date="2019-09" db="EMBL/GenBank/DDBJ databases">
        <authorList>
            <person name="Chandra G."/>
            <person name="Truman W A."/>
        </authorList>
    </citation>
    <scope>NUCLEOTIDE SEQUENCE [LARGE SCALE GENOMIC DNA]</scope>
    <source>
        <strain evidence="3">PS928</strain>
    </source>
</reference>
<dbReference type="AlphaFoldDB" id="A0A5E7USB3"/>
<dbReference type="Proteomes" id="UP000381378">
    <property type="component" value="Unassembled WGS sequence"/>
</dbReference>
<evidence type="ECO:0008006" key="5">
    <source>
        <dbReference type="Google" id="ProtNLM"/>
    </source>
</evidence>
<evidence type="ECO:0000256" key="2">
    <source>
        <dbReference type="RuleBase" id="RU000363"/>
    </source>
</evidence>
<dbReference type="InterPro" id="IPR002347">
    <property type="entry name" value="SDR_fam"/>
</dbReference>
<name>A0A5E7USB3_PSEFL</name>
<dbReference type="GO" id="GO:0016616">
    <property type="term" value="F:oxidoreductase activity, acting on the CH-OH group of donors, NAD or NADP as acceptor"/>
    <property type="evidence" value="ECO:0007669"/>
    <property type="project" value="TreeGrafter"/>
</dbReference>
<dbReference type="PROSITE" id="PS00061">
    <property type="entry name" value="ADH_SHORT"/>
    <property type="match status" value="1"/>
</dbReference>
<dbReference type="OrthoDB" id="20590at2"/>
<dbReference type="PRINTS" id="PR00080">
    <property type="entry name" value="SDRFAMILY"/>
</dbReference>
<dbReference type="InterPro" id="IPR020904">
    <property type="entry name" value="Sc_DH/Rdtase_CS"/>
</dbReference>
<sequence>MPVTAVSGSTLATTNKVAFVTGASRGIGRETALAFARAGFDVAISARTLDEGESHDHALRYADGSPLSGSLNATAAQIRAMGRKALVVRMDLLDSASVLDASAAVFSEFGRVDVLVNNAIYQGSDLNLPFMQLQPDTLERVFQGYVMSPFLLTRAVVAGMVEQGGGVIINVTSGAGETDPPVAAGKGGWGYAYGAGKAAVSRLSGILAVELGESGIRGFTVNPGVVTTDALKATIGDRGVIALRAGSAPPEVPAAVMLWLATAEQAVDHQRRTIACQPFALEHGIVADWR</sequence>